<dbReference type="InterPro" id="IPR008993">
    <property type="entry name" value="TIMP-like_OB-fold"/>
</dbReference>
<organism evidence="1 2">
    <name type="scientific">Archangium gephyra</name>
    <dbReference type="NCBI Taxonomy" id="48"/>
    <lineage>
        <taxon>Bacteria</taxon>
        <taxon>Pseudomonadati</taxon>
        <taxon>Myxococcota</taxon>
        <taxon>Myxococcia</taxon>
        <taxon>Myxococcales</taxon>
        <taxon>Cystobacterineae</taxon>
        <taxon>Archangiaceae</taxon>
        <taxon>Archangium</taxon>
    </lineage>
</organism>
<dbReference type="Gene3D" id="2.40.50.120">
    <property type="match status" value="1"/>
</dbReference>
<gene>
    <name evidence="1" type="ORF">ATI61_105534</name>
</gene>
<sequence>MMSVPTTHTGRVGAMYMFTRVAVLLVSGILALPSEAWACSCALKADVRDSLKEAREEADLIFRGRVDDFQNPFEQEREGPDAGRATFTVLETFKGKAVPQRVLSLDDSLCTYLFDKGVEYLVYAYGDEKKGFTTSVCTRTQSARGASVEMESLRSGTLPRRPVAMRRQHLSCTRCDVEAVARKLVCGDKAPCEPGDGKASEEALREGRPFWEREKRDEWKEQALFGVGLDGRAFQLVQRPNLGADEACEQRVLRRGCERLSLNSLGAGTRMTCTGPSEEESLCDEKATRQATWGPVEAPPRGRCQWSRADAPTCEWDPETVPLAPGAPTRPGLVCTTGFRRHSAPCRVVPDAATPPPAANGP</sequence>
<dbReference type="SUPFAM" id="SSF50242">
    <property type="entry name" value="TIMP-like"/>
    <property type="match status" value="1"/>
</dbReference>
<keyword evidence="2" id="KW-1185">Reference proteome</keyword>
<proteinExistence type="predicted"/>
<dbReference type="EMBL" id="QUMU01000005">
    <property type="protein sequence ID" value="REG32206.1"/>
    <property type="molecule type" value="Genomic_DNA"/>
</dbReference>
<protein>
    <recommendedName>
        <fullName evidence="3">Tissue inhibitor of metalloproteinase</fullName>
    </recommendedName>
</protein>
<evidence type="ECO:0008006" key="3">
    <source>
        <dbReference type="Google" id="ProtNLM"/>
    </source>
</evidence>
<comment type="caution">
    <text evidence="1">The sequence shown here is derived from an EMBL/GenBank/DDBJ whole genome shotgun (WGS) entry which is preliminary data.</text>
</comment>
<accession>A0ABX9K387</accession>
<name>A0ABX9K387_9BACT</name>
<reference evidence="1 2" key="1">
    <citation type="submission" date="2018-08" db="EMBL/GenBank/DDBJ databases">
        <title>Genomic Encyclopedia of Archaeal and Bacterial Type Strains, Phase II (KMG-II): from individual species to whole genera.</title>
        <authorList>
            <person name="Goeker M."/>
        </authorList>
    </citation>
    <scope>NUCLEOTIDE SEQUENCE [LARGE SCALE GENOMIC DNA]</scope>
    <source>
        <strain evidence="1 2">DSM 2261</strain>
    </source>
</reference>
<evidence type="ECO:0000313" key="1">
    <source>
        <dbReference type="EMBL" id="REG32206.1"/>
    </source>
</evidence>
<evidence type="ECO:0000313" key="2">
    <source>
        <dbReference type="Proteomes" id="UP000256345"/>
    </source>
</evidence>
<dbReference type="Proteomes" id="UP000256345">
    <property type="component" value="Unassembled WGS sequence"/>
</dbReference>